<reference evidence="1" key="1">
    <citation type="submission" date="2021-02" db="EMBL/GenBank/DDBJ databases">
        <authorList>
            <person name="Nowell W R."/>
        </authorList>
    </citation>
    <scope>NUCLEOTIDE SEQUENCE</scope>
</reference>
<dbReference type="EMBL" id="CAJOAY010000363">
    <property type="protein sequence ID" value="CAF3643998.1"/>
    <property type="molecule type" value="Genomic_DNA"/>
</dbReference>
<evidence type="ECO:0000313" key="2">
    <source>
        <dbReference type="Proteomes" id="UP000663881"/>
    </source>
</evidence>
<evidence type="ECO:0000313" key="1">
    <source>
        <dbReference type="EMBL" id="CAF3643998.1"/>
    </source>
</evidence>
<dbReference type="Gene3D" id="2.60.60.20">
    <property type="entry name" value="PLAT/LH2 domain"/>
    <property type="match status" value="1"/>
</dbReference>
<dbReference type="Proteomes" id="UP000663881">
    <property type="component" value="Unassembled WGS sequence"/>
</dbReference>
<proteinExistence type="predicted"/>
<gene>
    <name evidence="1" type="ORF">OKA104_LOCUS8816</name>
</gene>
<comment type="caution">
    <text evidence="1">The sequence shown here is derived from an EMBL/GenBank/DDBJ whole genome shotgun (WGS) entry which is preliminary data.</text>
</comment>
<organism evidence="1 2">
    <name type="scientific">Adineta steineri</name>
    <dbReference type="NCBI Taxonomy" id="433720"/>
    <lineage>
        <taxon>Eukaryota</taxon>
        <taxon>Metazoa</taxon>
        <taxon>Spiralia</taxon>
        <taxon>Gnathifera</taxon>
        <taxon>Rotifera</taxon>
        <taxon>Eurotatoria</taxon>
        <taxon>Bdelloidea</taxon>
        <taxon>Adinetida</taxon>
        <taxon>Adinetidae</taxon>
        <taxon>Adineta</taxon>
    </lineage>
</organism>
<protein>
    <submittedName>
        <fullName evidence="1">Uncharacterized protein</fullName>
    </submittedName>
</protein>
<accession>A0A818QNM8</accession>
<dbReference type="AlphaFoldDB" id="A0A818QNM8"/>
<name>A0A818QNM8_9BILA</name>
<sequence length="364" mass="42290">MILSSRIASLLNCRLLETTLGCSITIEYERIEWKENIHCNIRFHGRHSLSPIFPIEIIRDDRMQMNFVFKDIGEIMAIEIQLLSNEQVGLNIKWIEISIPRKSFLQKFDVQRWLHPNIGDGRTRLILTPNELPGYMPKRMLTNIEPPKRGEIIYLFIYKGSLLRILDNVKYMLLIEVTRKKGNIDESILSIDLIGRYGRTGVQQINLKYDTITPLKTVSRSNIFELTMLDIGLLHEYEIKLENSQNIGAYFISTIYIHRKEYYEIDIHRWIENGQTLRGNIQELELSIAATLFNKTQLKSSFILWITGSALIEKEITLPIKIQFNCQNIMTDPVEETITIQSDFVSVLVISTACKMPVCFVFSL</sequence>